<dbReference type="PANTHER" id="PTHR35936:SF17">
    <property type="entry name" value="ARGININE-BINDING EXTRACELLULAR PROTEIN ARTP"/>
    <property type="match status" value="1"/>
</dbReference>
<dbReference type="SUPFAM" id="SSF53850">
    <property type="entry name" value="Periplasmic binding protein-like II"/>
    <property type="match status" value="1"/>
</dbReference>
<keyword evidence="3 5" id="KW-0732">Signal</keyword>
<gene>
    <name evidence="8" type="ORF">GIY09_06040</name>
</gene>
<keyword evidence="9" id="KW-1185">Reference proteome</keyword>
<evidence type="ECO:0000256" key="1">
    <source>
        <dbReference type="ARBA" id="ARBA00004196"/>
    </source>
</evidence>
<dbReference type="EMBL" id="WJQS01000004">
    <property type="protein sequence ID" value="MRI85436.1"/>
    <property type="molecule type" value="Genomic_DNA"/>
</dbReference>
<dbReference type="InterPro" id="IPR001320">
    <property type="entry name" value="Iontro_rcpt_C"/>
</dbReference>
<evidence type="ECO:0000256" key="4">
    <source>
        <dbReference type="RuleBase" id="RU003744"/>
    </source>
</evidence>
<feature type="chain" id="PRO_5038721966" evidence="5">
    <location>
        <begin position="40"/>
        <end position="287"/>
    </location>
</feature>
<dbReference type="Proteomes" id="UP000430975">
    <property type="component" value="Unassembled WGS sequence"/>
</dbReference>
<dbReference type="GO" id="GO:0015276">
    <property type="term" value="F:ligand-gated monoatomic ion channel activity"/>
    <property type="evidence" value="ECO:0007669"/>
    <property type="project" value="InterPro"/>
</dbReference>
<dbReference type="SMART" id="SM00079">
    <property type="entry name" value="PBPe"/>
    <property type="match status" value="1"/>
</dbReference>
<comment type="caution">
    <text evidence="8">The sequence shown here is derived from an EMBL/GenBank/DDBJ whole genome shotgun (WGS) entry which is preliminary data.</text>
</comment>
<evidence type="ECO:0000259" key="6">
    <source>
        <dbReference type="SMART" id="SM00062"/>
    </source>
</evidence>
<feature type="domain" description="Ionotropic glutamate receptor C-terminal" evidence="7">
    <location>
        <begin position="55"/>
        <end position="281"/>
    </location>
</feature>
<feature type="domain" description="Solute-binding protein family 3/N-terminal" evidence="6">
    <location>
        <begin position="55"/>
        <end position="282"/>
    </location>
</feature>
<evidence type="ECO:0000256" key="3">
    <source>
        <dbReference type="ARBA" id="ARBA00022729"/>
    </source>
</evidence>
<evidence type="ECO:0000256" key="5">
    <source>
        <dbReference type="SAM" id="SignalP"/>
    </source>
</evidence>
<name>A0A6I2GDT2_9LACT</name>
<accession>A0A6I2GDT2</accession>
<evidence type="ECO:0000259" key="7">
    <source>
        <dbReference type="SMART" id="SM00079"/>
    </source>
</evidence>
<dbReference type="PANTHER" id="PTHR35936">
    <property type="entry name" value="MEMBRANE-BOUND LYTIC MUREIN TRANSGLYCOSYLASE F"/>
    <property type="match status" value="1"/>
</dbReference>
<dbReference type="SMART" id="SM00062">
    <property type="entry name" value="PBPb"/>
    <property type="match status" value="1"/>
</dbReference>
<dbReference type="Gene3D" id="3.40.190.10">
    <property type="entry name" value="Periplasmic binding protein-like II"/>
    <property type="match status" value="2"/>
</dbReference>
<evidence type="ECO:0000313" key="9">
    <source>
        <dbReference type="Proteomes" id="UP000430975"/>
    </source>
</evidence>
<reference evidence="8 9" key="1">
    <citation type="submission" date="2019-11" db="EMBL/GenBank/DDBJ databases">
        <title>Characterisation of Fundicoccus ignavus gen. nov. sp. nov., a novel genus of the family Aerococcaceae isolated from bulk tank milk.</title>
        <authorList>
            <person name="Siebert A."/>
            <person name="Huptas C."/>
            <person name="Wenning M."/>
            <person name="Scherer S."/>
            <person name="Doll E.V."/>
        </authorList>
    </citation>
    <scope>NUCLEOTIDE SEQUENCE [LARGE SCALE GENOMIC DNA]</scope>
    <source>
        <strain evidence="8 9">WS4759</strain>
    </source>
</reference>
<comment type="subcellular location">
    <subcellularLocation>
        <location evidence="1">Cell envelope</location>
    </subcellularLocation>
</comment>
<dbReference type="GO" id="GO:0016020">
    <property type="term" value="C:membrane"/>
    <property type="evidence" value="ECO:0007669"/>
    <property type="project" value="InterPro"/>
</dbReference>
<comment type="similarity">
    <text evidence="2 4">Belongs to the bacterial solute-binding protein 3 family.</text>
</comment>
<dbReference type="PROSITE" id="PS01039">
    <property type="entry name" value="SBP_BACTERIAL_3"/>
    <property type="match status" value="1"/>
</dbReference>
<protein>
    <submittedName>
        <fullName evidence="8">Transporter substrate-binding domain-containing protein</fullName>
    </submittedName>
</protein>
<organism evidence="8 9">
    <name type="scientific">Fundicoccus ignavus</name>
    <dbReference type="NCBI Taxonomy" id="2664442"/>
    <lineage>
        <taxon>Bacteria</taxon>
        <taxon>Bacillati</taxon>
        <taxon>Bacillota</taxon>
        <taxon>Bacilli</taxon>
        <taxon>Lactobacillales</taxon>
        <taxon>Aerococcaceae</taxon>
        <taxon>Fundicoccus</taxon>
    </lineage>
</organism>
<sequence length="287" mass="31594">MTCHSKLNRKLNFFGGLIMRLYQKVLLAGMALLSLNVAAQTTSAKTLDEIKEAGKIVLGTNAEYPPFEWVEMVDGEQEYLGIDLDLARMIADEIGVELVVSDQAFNALIPAIQAGKIDMAIASMSYTEERAEQVDFSEVYFETKNLFAVPVDKVGNYTSLEDFASVKIGVLKASVQEQMIKEQYPETEIVSMNKNGDLIESLKSGRIDAVLMDNVVIYQYETLNSDSIAVVGELALEDGSFGNAVALEKGNDELKAVIDQIILEAIETDELSKIVDKNIELSTKSQD</sequence>
<dbReference type="GO" id="GO:0030313">
    <property type="term" value="C:cell envelope"/>
    <property type="evidence" value="ECO:0007669"/>
    <property type="project" value="UniProtKB-SubCell"/>
</dbReference>
<dbReference type="InterPro" id="IPR018313">
    <property type="entry name" value="SBP_3_CS"/>
</dbReference>
<proteinExistence type="inferred from homology"/>
<dbReference type="InterPro" id="IPR001638">
    <property type="entry name" value="Solute-binding_3/MltF_N"/>
</dbReference>
<evidence type="ECO:0000256" key="2">
    <source>
        <dbReference type="ARBA" id="ARBA00010333"/>
    </source>
</evidence>
<evidence type="ECO:0000313" key="8">
    <source>
        <dbReference type="EMBL" id="MRI85436.1"/>
    </source>
</evidence>
<dbReference type="Pfam" id="PF00497">
    <property type="entry name" value="SBP_bac_3"/>
    <property type="match status" value="1"/>
</dbReference>
<dbReference type="AlphaFoldDB" id="A0A6I2GDT2"/>
<feature type="signal peptide" evidence="5">
    <location>
        <begin position="1"/>
        <end position="39"/>
    </location>
</feature>